<proteinExistence type="predicted"/>
<evidence type="ECO:0000313" key="1">
    <source>
        <dbReference type="EMBL" id="DAG04818.1"/>
    </source>
</evidence>
<reference evidence="1" key="1">
    <citation type="journal article" date="2021" name="Proc. Natl. Acad. Sci. U.S.A.">
        <title>A Catalog of Tens of Thousands of Viruses from Human Metagenomes Reveals Hidden Associations with Chronic Diseases.</title>
        <authorList>
            <person name="Tisza M.J."/>
            <person name="Buck C.B."/>
        </authorList>
    </citation>
    <scope>NUCLEOTIDE SEQUENCE</scope>
    <source>
        <strain evidence="1">CtGa111</strain>
    </source>
</reference>
<accession>A0A8S5VDH0</accession>
<dbReference type="EMBL" id="BK016245">
    <property type="protein sequence ID" value="DAG04818.1"/>
    <property type="molecule type" value="Genomic_DNA"/>
</dbReference>
<organism evidence="1">
    <name type="scientific">Siphoviridae sp. ctGa111</name>
    <dbReference type="NCBI Taxonomy" id="2825413"/>
    <lineage>
        <taxon>Viruses</taxon>
        <taxon>Duplodnaviria</taxon>
        <taxon>Heunggongvirae</taxon>
        <taxon>Uroviricota</taxon>
        <taxon>Caudoviricetes</taxon>
    </lineage>
</organism>
<protein>
    <submittedName>
        <fullName evidence="1">Putative tRNA pseudouridine synthase B-Protein complex, Box H/ACA, snoRNP.95A</fullName>
    </submittedName>
</protein>
<name>A0A8S5VDH0_9CAUD</name>
<sequence length="134" mass="15858">MSKVFFCPYCDKYIDNSYFCPFCSSHTIFPYSWNKKTDEEKEAWMKDCPQPNPPQETFKRESARLRAIDFDKDTRRRLAEEARLAQYKPTCPVCHCPDLEKISGFDKTVDIAVWGVWSRKAHKQFKCKACGYEF</sequence>